<dbReference type="PANTHER" id="PTHR14871">
    <property type="entry name" value="DYNEIN REGULATORY COMPLEX PROTEIN 9"/>
    <property type="match status" value="1"/>
</dbReference>
<evidence type="ECO:0000256" key="1">
    <source>
        <dbReference type="ARBA" id="ARBA00004611"/>
    </source>
</evidence>
<dbReference type="GeneID" id="118275926"/>
<gene>
    <name evidence="12" type="primary">LOC118275926</name>
</gene>
<dbReference type="PANTHER" id="PTHR14871:SF1">
    <property type="entry name" value="DYNEIN REGULATORY COMPLEX PROTEIN 9"/>
    <property type="match status" value="1"/>
</dbReference>
<dbReference type="AlphaFoldDB" id="A0A9R0EPZ1"/>
<evidence type="ECO:0000256" key="6">
    <source>
        <dbReference type="ARBA" id="ARBA00023069"/>
    </source>
</evidence>
<evidence type="ECO:0000256" key="2">
    <source>
        <dbReference type="ARBA" id="ARBA00008222"/>
    </source>
</evidence>
<evidence type="ECO:0000256" key="9">
    <source>
        <dbReference type="ARBA" id="ARBA00032183"/>
    </source>
</evidence>
<organism evidence="11 12">
    <name type="scientific">Spodoptera frugiperda</name>
    <name type="common">Fall armyworm</name>
    <dbReference type="NCBI Taxonomy" id="7108"/>
    <lineage>
        <taxon>Eukaryota</taxon>
        <taxon>Metazoa</taxon>
        <taxon>Ecdysozoa</taxon>
        <taxon>Arthropoda</taxon>
        <taxon>Hexapoda</taxon>
        <taxon>Insecta</taxon>
        <taxon>Pterygota</taxon>
        <taxon>Neoptera</taxon>
        <taxon>Endopterygota</taxon>
        <taxon>Lepidoptera</taxon>
        <taxon>Glossata</taxon>
        <taxon>Ditrysia</taxon>
        <taxon>Noctuoidea</taxon>
        <taxon>Noctuidae</taxon>
        <taxon>Amphipyrinae</taxon>
        <taxon>Spodoptera</taxon>
    </lineage>
</organism>
<evidence type="ECO:0000256" key="5">
    <source>
        <dbReference type="ARBA" id="ARBA00022846"/>
    </source>
</evidence>
<keyword evidence="11" id="KW-1185">Reference proteome</keyword>
<evidence type="ECO:0000256" key="8">
    <source>
        <dbReference type="ARBA" id="ARBA00023273"/>
    </source>
</evidence>
<proteinExistence type="inferred from homology"/>
<keyword evidence="6" id="KW-0969">Cilium</keyword>
<dbReference type="InterPro" id="IPR042618">
    <property type="entry name" value="IQCG"/>
</dbReference>
<dbReference type="GO" id="GO:0031514">
    <property type="term" value="C:motile cilium"/>
    <property type="evidence" value="ECO:0007669"/>
    <property type="project" value="TreeGrafter"/>
</dbReference>
<dbReference type="GO" id="GO:0005737">
    <property type="term" value="C:cytoplasm"/>
    <property type="evidence" value="ECO:0007669"/>
    <property type="project" value="TreeGrafter"/>
</dbReference>
<dbReference type="SMART" id="SM00015">
    <property type="entry name" value="IQ"/>
    <property type="match status" value="1"/>
</dbReference>
<keyword evidence="8" id="KW-0966">Cell projection</keyword>
<feature type="region of interest" description="Disordered" evidence="10">
    <location>
        <begin position="1"/>
        <end position="20"/>
    </location>
</feature>
<dbReference type="GO" id="GO:0044782">
    <property type="term" value="P:cilium organization"/>
    <property type="evidence" value="ECO:0007669"/>
    <property type="project" value="TreeGrafter"/>
</dbReference>
<evidence type="ECO:0000256" key="3">
    <source>
        <dbReference type="ARBA" id="ARBA00013738"/>
    </source>
</evidence>
<evidence type="ECO:0000256" key="4">
    <source>
        <dbReference type="ARBA" id="ARBA00022490"/>
    </source>
</evidence>
<comment type="similarity">
    <text evidence="2">Belongs to the DRC9 family.</text>
</comment>
<evidence type="ECO:0000313" key="11">
    <source>
        <dbReference type="Proteomes" id="UP000829999"/>
    </source>
</evidence>
<dbReference type="InterPro" id="IPR000048">
    <property type="entry name" value="IQ_motif_EF-hand-BS"/>
</dbReference>
<reference evidence="12" key="1">
    <citation type="submission" date="2025-08" db="UniProtKB">
        <authorList>
            <consortium name="RefSeq"/>
        </authorList>
    </citation>
    <scope>IDENTIFICATION</scope>
    <source>
        <tissue evidence="12">Whole larval tissue</tissue>
    </source>
</reference>
<name>A0A9R0EPZ1_SPOFR</name>
<evidence type="ECO:0000256" key="10">
    <source>
        <dbReference type="SAM" id="MobiDB-lite"/>
    </source>
</evidence>
<dbReference type="RefSeq" id="XP_035449951.1">
    <property type="nucleotide sequence ID" value="XM_035594058.2"/>
</dbReference>
<evidence type="ECO:0000313" key="12">
    <source>
        <dbReference type="RefSeq" id="XP_035449951.1"/>
    </source>
</evidence>
<dbReference type="OrthoDB" id="76265at2759"/>
<comment type="subcellular location">
    <subcellularLocation>
        <location evidence="1">Cytoplasm</location>
        <location evidence="1">Cytoskeleton</location>
        <location evidence="1">Flagellum axoneme</location>
    </subcellularLocation>
</comment>
<dbReference type="Pfam" id="PF00612">
    <property type="entry name" value="IQ"/>
    <property type="match status" value="1"/>
</dbReference>
<dbReference type="PROSITE" id="PS50096">
    <property type="entry name" value="IQ"/>
    <property type="match status" value="1"/>
</dbReference>
<evidence type="ECO:0000256" key="7">
    <source>
        <dbReference type="ARBA" id="ARBA00023212"/>
    </source>
</evidence>
<dbReference type="Proteomes" id="UP000829999">
    <property type="component" value="Chromosome 8"/>
</dbReference>
<keyword evidence="7" id="KW-0206">Cytoskeleton</keyword>
<protein>
    <recommendedName>
        <fullName evidence="3">Dynein regulatory complex protein 9</fullName>
    </recommendedName>
    <alternativeName>
        <fullName evidence="9">IQ domain-containing protein G</fullName>
    </alternativeName>
</protein>
<accession>A0A9R0EPZ1</accession>
<dbReference type="CDD" id="cd23766">
    <property type="entry name" value="IQCG"/>
    <property type="match status" value="1"/>
</dbReference>
<sequence length="395" mass="46737">MTTTTTPRKRKGSDDDEHAGNMFIKKIPGRQIQKNIESDDSTKLSGLYKQEPIYCLPYYQATMFACAIEDCLAQVRILAECNNQLRLLKTMADIGILRAKKYQIKTVENREDLTRINTKDLGSMQYKLDKLVADRLYFQEVLEETYQELAQYRCFSVLISCNKEVEEREVYRMWLTEEEAKNKVSRRELMKQLRLQRIHIKTVAYDTDVVIEQLKSKIEDAALNSEIRERYVTNWQCARTEQHTQRIEDTESGPSTAIAYFRNRSDQEQRVHAEIDLLVNIFINETLTQVENWMNKYDTDMEAIDLKITIMKNKYQDEVARRKGMEEDLAHHDVQMTQWNDFKDAREKARLYRKKMTESAIIVQAWWRGLLVRLEMGPYRPKKKPGFRPDKGKKK</sequence>
<keyword evidence="4" id="KW-0963">Cytoplasm</keyword>
<keyword evidence="5" id="KW-0282">Flagellum</keyword>